<dbReference type="EMBL" id="JACGCM010002781">
    <property type="protein sequence ID" value="KAF6135694.1"/>
    <property type="molecule type" value="Genomic_DNA"/>
</dbReference>
<evidence type="ECO:0000256" key="1">
    <source>
        <dbReference type="SAM" id="MobiDB-lite"/>
    </source>
</evidence>
<gene>
    <name evidence="2" type="ORF">GIB67_028265</name>
</gene>
<feature type="compositionally biased region" description="Pro residues" evidence="1">
    <location>
        <begin position="46"/>
        <end position="56"/>
    </location>
</feature>
<evidence type="ECO:0000313" key="3">
    <source>
        <dbReference type="Proteomes" id="UP000541444"/>
    </source>
</evidence>
<evidence type="ECO:0000313" key="2">
    <source>
        <dbReference type="EMBL" id="KAF6135694.1"/>
    </source>
</evidence>
<feature type="region of interest" description="Disordered" evidence="1">
    <location>
        <begin position="41"/>
        <end position="108"/>
    </location>
</feature>
<protein>
    <submittedName>
        <fullName evidence="2">Uncharacterized protein</fullName>
    </submittedName>
</protein>
<accession>A0A7J7KZJ2</accession>
<name>A0A7J7KZJ2_9MAGN</name>
<dbReference type="Proteomes" id="UP000541444">
    <property type="component" value="Unassembled WGS sequence"/>
</dbReference>
<feature type="region of interest" description="Disordered" evidence="1">
    <location>
        <begin position="332"/>
        <end position="352"/>
    </location>
</feature>
<sequence>MRTRKPVNRLLDFFISDLNMSWLSPSGRCNPFENDEDMFMNDIVHVPPPPPPPPPLREILREGSSQPSRPREVKVEDSEATEDDDRGGKHGGDMEEEGEDDTDNGEEVPVETFYEKKLRLYREKYYVKPRTLDIPLEPSYLDTVLRKDDDRANKIFSLLELPRVRVCNKETKLKGVVRPQGKDKAYYGKRNLGKKIDMSTMHVVSENPLHTHKRKRDEPKLNTMLVDEHPDFEMSSPLRGVVNYLLDARVQKDLESVLKQDELCCWSTAMLPASRPFKGGNSCSKDKYYARLFINKTNFQKVVQVTQANADRYAIHLDMIDINPKTLRHYETEDEDNDDLEDGETDLGRSTGDVGVREEYIAKAPENSTRIL</sequence>
<dbReference type="AlphaFoldDB" id="A0A7J7KZJ2"/>
<feature type="compositionally biased region" description="Acidic residues" evidence="1">
    <location>
        <begin position="94"/>
        <end position="108"/>
    </location>
</feature>
<feature type="compositionally biased region" description="Acidic residues" evidence="1">
    <location>
        <begin position="332"/>
        <end position="345"/>
    </location>
</feature>
<organism evidence="2 3">
    <name type="scientific">Kingdonia uniflora</name>
    <dbReference type="NCBI Taxonomy" id="39325"/>
    <lineage>
        <taxon>Eukaryota</taxon>
        <taxon>Viridiplantae</taxon>
        <taxon>Streptophyta</taxon>
        <taxon>Embryophyta</taxon>
        <taxon>Tracheophyta</taxon>
        <taxon>Spermatophyta</taxon>
        <taxon>Magnoliopsida</taxon>
        <taxon>Ranunculales</taxon>
        <taxon>Circaeasteraceae</taxon>
        <taxon>Kingdonia</taxon>
    </lineage>
</organism>
<proteinExistence type="predicted"/>
<reference evidence="2 3" key="1">
    <citation type="journal article" date="2020" name="IScience">
        <title>Genome Sequencing of the Endangered Kingdonia uniflora (Circaeasteraceae, Ranunculales) Reveals Potential Mechanisms of Evolutionary Specialization.</title>
        <authorList>
            <person name="Sun Y."/>
            <person name="Deng T."/>
            <person name="Zhang A."/>
            <person name="Moore M.J."/>
            <person name="Landis J.B."/>
            <person name="Lin N."/>
            <person name="Zhang H."/>
            <person name="Zhang X."/>
            <person name="Huang J."/>
            <person name="Zhang X."/>
            <person name="Sun H."/>
            <person name="Wang H."/>
        </authorList>
    </citation>
    <scope>NUCLEOTIDE SEQUENCE [LARGE SCALE GENOMIC DNA]</scope>
    <source>
        <strain evidence="2">TB1705</strain>
        <tissue evidence="2">Leaf</tissue>
    </source>
</reference>
<keyword evidence="3" id="KW-1185">Reference proteome</keyword>
<comment type="caution">
    <text evidence="2">The sequence shown here is derived from an EMBL/GenBank/DDBJ whole genome shotgun (WGS) entry which is preliminary data.</text>
</comment>